<evidence type="ECO:0000313" key="3">
    <source>
        <dbReference type="Proteomes" id="UP000637643"/>
    </source>
</evidence>
<evidence type="ECO:0000259" key="1">
    <source>
        <dbReference type="Pfam" id="PF24726"/>
    </source>
</evidence>
<keyword evidence="3" id="KW-1185">Reference proteome</keyword>
<dbReference type="Pfam" id="PF24726">
    <property type="entry name" value="DUF7678"/>
    <property type="match status" value="1"/>
</dbReference>
<reference evidence="2" key="1">
    <citation type="journal article" date="2014" name="Int. J. Syst. Evol. Microbiol.">
        <title>Complete genome sequence of Corynebacterium casei LMG S-19264T (=DSM 44701T), isolated from a smear-ripened cheese.</title>
        <authorList>
            <consortium name="US DOE Joint Genome Institute (JGI-PGF)"/>
            <person name="Walter F."/>
            <person name="Albersmeier A."/>
            <person name="Kalinowski J."/>
            <person name="Ruckert C."/>
        </authorList>
    </citation>
    <scope>NUCLEOTIDE SEQUENCE</scope>
    <source>
        <strain evidence="2">CGMCC 1.16134</strain>
    </source>
</reference>
<dbReference type="EMBL" id="BMKR01000006">
    <property type="protein sequence ID" value="GGF72166.1"/>
    <property type="molecule type" value="Genomic_DNA"/>
</dbReference>
<protein>
    <recommendedName>
        <fullName evidence="1">DUF7678 domain-containing protein</fullName>
    </recommendedName>
</protein>
<feature type="domain" description="DUF7678" evidence="1">
    <location>
        <begin position="15"/>
        <end position="88"/>
    </location>
</feature>
<sequence>MPLEYKRPLYAGDIFEGEVQGLYVQAHVFSQPSSYGISEGRISRLTVYPNQQKEFSKHLVNYDRGWDGKPPEDSTIRVVIEAAIRQFDDKAVDWRFEALR</sequence>
<dbReference type="AlphaFoldDB" id="A0A917C4T7"/>
<proteinExistence type="predicted"/>
<evidence type="ECO:0000313" key="2">
    <source>
        <dbReference type="EMBL" id="GGF72166.1"/>
    </source>
</evidence>
<dbReference type="InterPro" id="IPR056095">
    <property type="entry name" value="DUF7678"/>
</dbReference>
<reference evidence="2" key="2">
    <citation type="submission" date="2020-09" db="EMBL/GenBank/DDBJ databases">
        <authorList>
            <person name="Sun Q."/>
            <person name="Zhou Y."/>
        </authorList>
    </citation>
    <scope>NUCLEOTIDE SEQUENCE</scope>
    <source>
        <strain evidence="2">CGMCC 1.16134</strain>
    </source>
</reference>
<organism evidence="2 3">
    <name type="scientific">Paenibacillus albidus</name>
    <dbReference type="NCBI Taxonomy" id="2041023"/>
    <lineage>
        <taxon>Bacteria</taxon>
        <taxon>Bacillati</taxon>
        <taxon>Bacillota</taxon>
        <taxon>Bacilli</taxon>
        <taxon>Bacillales</taxon>
        <taxon>Paenibacillaceae</taxon>
        <taxon>Paenibacillus</taxon>
    </lineage>
</organism>
<gene>
    <name evidence="2" type="ORF">GCM10010912_16600</name>
</gene>
<comment type="caution">
    <text evidence="2">The sequence shown here is derived from an EMBL/GenBank/DDBJ whole genome shotgun (WGS) entry which is preliminary data.</text>
</comment>
<dbReference type="Proteomes" id="UP000637643">
    <property type="component" value="Unassembled WGS sequence"/>
</dbReference>
<name>A0A917C4T7_9BACL</name>
<dbReference type="RefSeq" id="WP_189023794.1">
    <property type="nucleotide sequence ID" value="NZ_BMKR01000006.1"/>
</dbReference>
<accession>A0A917C4T7</accession>